<dbReference type="AlphaFoldDB" id="A0A8H4J211"/>
<dbReference type="Proteomes" id="UP000572817">
    <property type="component" value="Unassembled WGS sequence"/>
</dbReference>
<evidence type="ECO:0000313" key="3">
    <source>
        <dbReference type="Proteomes" id="UP000572817"/>
    </source>
</evidence>
<feature type="compositionally biased region" description="Low complexity" evidence="1">
    <location>
        <begin position="81"/>
        <end position="101"/>
    </location>
</feature>
<proteinExistence type="predicted"/>
<reference evidence="2" key="1">
    <citation type="submission" date="2020-04" db="EMBL/GenBank/DDBJ databases">
        <title>Genome Assembly and Annotation of Botryosphaeria dothidea sdau 11-99, a Latent Pathogen of Apple Fruit Ring Rot in China.</title>
        <authorList>
            <person name="Yu C."/>
            <person name="Diao Y."/>
            <person name="Lu Q."/>
            <person name="Zhao J."/>
            <person name="Cui S."/>
            <person name="Peng C."/>
            <person name="He B."/>
            <person name="Liu H."/>
        </authorList>
    </citation>
    <scope>NUCLEOTIDE SEQUENCE [LARGE SCALE GENOMIC DNA]</scope>
    <source>
        <strain evidence="2">Sdau11-99</strain>
    </source>
</reference>
<sequence length="207" mass="22691">MRHTVRYHLRALVRPLKRRATGLKGSSSSKASIACGGPCHYHNQHHNRSAYSLLPADDMLLDESIELLPPPRMVPAAAAAFDRPSTAPSSPASSRPALMASTSTSTLDTSCGPSTPRSETPSDLPDIAAQRRRRRRETWAKSLALDTLFLLPDEDGVEQKKDDDVETKPRDTLRTKRDSFMWMKFDGHGSGLAWADGARLAGAPMVM</sequence>
<dbReference type="EMBL" id="WWBZ02000011">
    <property type="protein sequence ID" value="KAF4311279.1"/>
    <property type="molecule type" value="Genomic_DNA"/>
</dbReference>
<organism evidence="2 3">
    <name type="scientific">Botryosphaeria dothidea</name>
    <dbReference type="NCBI Taxonomy" id="55169"/>
    <lineage>
        <taxon>Eukaryota</taxon>
        <taxon>Fungi</taxon>
        <taxon>Dikarya</taxon>
        <taxon>Ascomycota</taxon>
        <taxon>Pezizomycotina</taxon>
        <taxon>Dothideomycetes</taxon>
        <taxon>Dothideomycetes incertae sedis</taxon>
        <taxon>Botryosphaeriales</taxon>
        <taxon>Botryosphaeriaceae</taxon>
        <taxon>Botryosphaeria</taxon>
    </lineage>
</organism>
<evidence type="ECO:0000313" key="2">
    <source>
        <dbReference type="EMBL" id="KAF4311279.1"/>
    </source>
</evidence>
<feature type="region of interest" description="Disordered" evidence="1">
    <location>
        <begin position="81"/>
        <end position="131"/>
    </location>
</feature>
<name>A0A8H4J211_9PEZI</name>
<feature type="compositionally biased region" description="Polar residues" evidence="1">
    <location>
        <begin position="102"/>
        <end position="121"/>
    </location>
</feature>
<evidence type="ECO:0000256" key="1">
    <source>
        <dbReference type="SAM" id="MobiDB-lite"/>
    </source>
</evidence>
<gene>
    <name evidence="2" type="ORF">GTA08_BOTSDO13373</name>
</gene>
<accession>A0A8H4J211</accession>
<protein>
    <submittedName>
        <fullName evidence="2">Uncharacterized protein</fullName>
    </submittedName>
</protein>
<keyword evidence="3" id="KW-1185">Reference proteome</keyword>
<comment type="caution">
    <text evidence="2">The sequence shown here is derived from an EMBL/GenBank/DDBJ whole genome shotgun (WGS) entry which is preliminary data.</text>
</comment>